<dbReference type="PANTHER" id="PTHR24160">
    <property type="entry name" value="ANKYRIN REPEAT DOMAIN-CONTAINING PROTEIN 53"/>
    <property type="match status" value="1"/>
</dbReference>
<dbReference type="PRINTS" id="PR01415">
    <property type="entry name" value="ANKYRIN"/>
</dbReference>
<accession>A0A6P9CF63</accession>
<sequence length="488" mass="55013">MVGPKLPRPGRSPLKTRGSRRVATSSALAFATVSFSNVKPQSSRQASTKQTQDSHYAASTGQTQWLQITLQKAETPNQADINGFSTLHTAALHGRLDCMKMLIEKFNLDINMASLRGWRPIHLVLGQESKAMAVECLQYLLSKGADVNVQNYNGVSPLHKAASEGRENCLQVLIDAGANVHAHDNEGQKPIDLCKMWGHRACAKRLSHAMWKANKKHQLQQMCKLESIKAVCEMKQRQFLLREQRELNICNVMAFESWLLKKGLPLPTRTILDLSQVQRHSLTLRKLAGHIASPIPSLGALLRSSDSIFSIQRRYRRQKPWNLSTNLESEPATSIFRPNVIRLGVEPEKLPQHDFTSFLFLFKDPFGDPVIQIDNIGRVYSVPDLPYEVLHQSLYPRTWTPRLEVPRDLRPVQIFNLKHRRRPGPEHWWTDQMALSLRVTLDPMFLSSLQSHVSTYCSTEALSPRTASSSSPKEPPSVQSESSNSSSP</sequence>
<dbReference type="KEGG" id="pgut:117670689"/>
<evidence type="ECO:0000313" key="3">
    <source>
        <dbReference type="Proteomes" id="UP001652622"/>
    </source>
</evidence>
<dbReference type="Pfam" id="PF12796">
    <property type="entry name" value="Ank_2"/>
    <property type="match status" value="1"/>
</dbReference>
<dbReference type="OrthoDB" id="10254927at2759"/>
<feature type="compositionally biased region" description="Polar residues" evidence="2">
    <location>
        <begin position="462"/>
        <end position="472"/>
    </location>
</feature>
<feature type="compositionally biased region" description="Low complexity" evidence="2">
    <location>
        <begin position="476"/>
        <end position="488"/>
    </location>
</feature>
<dbReference type="OMA" id="NHRICAR"/>
<proteinExistence type="predicted"/>
<dbReference type="GO" id="GO:0060236">
    <property type="term" value="P:regulation of mitotic spindle organization"/>
    <property type="evidence" value="ECO:0007669"/>
    <property type="project" value="TreeGrafter"/>
</dbReference>
<dbReference type="InterPro" id="IPR036770">
    <property type="entry name" value="Ankyrin_rpt-contain_sf"/>
</dbReference>
<dbReference type="SMART" id="SM00248">
    <property type="entry name" value="ANK"/>
    <property type="match status" value="3"/>
</dbReference>
<keyword evidence="3" id="KW-1185">Reference proteome</keyword>
<dbReference type="Pfam" id="PF13637">
    <property type="entry name" value="Ank_4"/>
    <property type="match status" value="1"/>
</dbReference>
<dbReference type="PANTHER" id="PTHR24160:SF1">
    <property type="entry name" value="ANKYRIN REPEAT DOMAIN-CONTAINING PROTEIN 53"/>
    <property type="match status" value="1"/>
</dbReference>
<dbReference type="Gene3D" id="1.25.40.20">
    <property type="entry name" value="Ankyrin repeat-containing domain"/>
    <property type="match status" value="1"/>
</dbReference>
<dbReference type="GO" id="GO:0007080">
    <property type="term" value="P:mitotic metaphase chromosome alignment"/>
    <property type="evidence" value="ECO:0007669"/>
    <property type="project" value="TreeGrafter"/>
</dbReference>
<evidence type="ECO:0000256" key="2">
    <source>
        <dbReference type="SAM" id="MobiDB-lite"/>
    </source>
</evidence>
<evidence type="ECO:0000256" key="1">
    <source>
        <dbReference type="PROSITE-ProRule" id="PRU00023"/>
    </source>
</evidence>
<keyword evidence="1" id="KW-0040">ANK repeat</keyword>
<dbReference type="GO" id="GO:0031116">
    <property type="term" value="P:positive regulation of microtubule polymerization"/>
    <property type="evidence" value="ECO:0007669"/>
    <property type="project" value="TreeGrafter"/>
</dbReference>
<reference evidence="4" key="1">
    <citation type="submission" date="2025-08" db="UniProtKB">
        <authorList>
            <consortium name="RefSeq"/>
        </authorList>
    </citation>
    <scope>IDENTIFICATION</scope>
    <source>
        <tissue evidence="4">Blood</tissue>
    </source>
</reference>
<name>A0A6P9CF63_PANGU</name>
<evidence type="ECO:0000313" key="4">
    <source>
        <dbReference type="RefSeq" id="XP_034281922.1"/>
    </source>
</evidence>
<dbReference type="GO" id="GO:1902412">
    <property type="term" value="P:regulation of mitotic cytokinesis"/>
    <property type="evidence" value="ECO:0007669"/>
    <property type="project" value="InterPro"/>
</dbReference>
<dbReference type="RefSeq" id="XP_034281922.1">
    <property type="nucleotide sequence ID" value="XM_034426031.1"/>
</dbReference>
<dbReference type="SUPFAM" id="SSF48403">
    <property type="entry name" value="Ankyrin repeat"/>
    <property type="match status" value="1"/>
</dbReference>
<dbReference type="GeneID" id="117670689"/>
<dbReference type="Proteomes" id="UP001652622">
    <property type="component" value="Unplaced"/>
</dbReference>
<dbReference type="GO" id="GO:0000922">
    <property type="term" value="C:spindle pole"/>
    <property type="evidence" value="ECO:0007669"/>
    <property type="project" value="TreeGrafter"/>
</dbReference>
<dbReference type="PROSITE" id="PS50297">
    <property type="entry name" value="ANK_REP_REGION"/>
    <property type="match status" value="2"/>
</dbReference>
<feature type="repeat" description="ANK" evidence="1">
    <location>
        <begin position="153"/>
        <end position="185"/>
    </location>
</feature>
<dbReference type="PROSITE" id="PS50088">
    <property type="entry name" value="ANK_REPEAT"/>
    <property type="match status" value="3"/>
</dbReference>
<feature type="repeat" description="ANK" evidence="1">
    <location>
        <begin position="82"/>
        <end position="105"/>
    </location>
</feature>
<organism evidence="3 4">
    <name type="scientific">Pantherophis guttatus</name>
    <name type="common">Corn snake</name>
    <name type="synonym">Elaphe guttata</name>
    <dbReference type="NCBI Taxonomy" id="94885"/>
    <lineage>
        <taxon>Eukaryota</taxon>
        <taxon>Metazoa</taxon>
        <taxon>Chordata</taxon>
        <taxon>Craniata</taxon>
        <taxon>Vertebrata</taxon>
        <taxon>Euteleostomi</taxon>
        <taxon>Lepidosauria</taxon>
        <taxon>Squamata</taxon>
        <taxon>Bifurcata</taxon>
        <taxon>Unidentata</taxon>
        <taxon>Episquamata</taxon>
        <taxon>Toxicofera</taxon>
        <taxon>Serpentes</taxon>
        <taxon>Colubroidea</taxon>
        <taxon>Colubridae</taxon>
        <taxon>Colubrinae</taxon>
        <taxon>Pantherophis</taxon>
    </lineage>
</organism>
<gene>
    <name evidence="4" type="primary">ANKRD53</name>
</gene>
<feature type="repeat" description="ANK" evidence="1">
    <location>
        <begin position="116"/>
        <end position="152"/>
    </location>
</feature>
<feature type="region of interest" description="Disordered" evidence="2">
    <location>
        <begin position="462"/>
        <end position="488"/>
    </location>
</feature>
<dbReference type="InParanoid" id="A0A6P9CF63"/>
<dbReference type="CTD" id="79998"/>
<dbReference type="InterPro" id="IPR042335">
    <property type="entry name" value="ANKRD53"/>
</dbReference>
<dbReference type="InterPro" id="IPR002110">
    <property type="entry name" value="Ankyrin_rpt"/>
</dbReference>
<dbReference type="AlphaFoldDB" id="A0A6P9CF63"/>
<protein>
    <submittedName>
        <fullName evidence="4">Ankyrin repeat domain-containing protein 53</fullName>
    </submittedName>
</protein>
<feature type="region of interest" description="Disordered" evidence="2">
    <location>
        <begin position="1"/>
        <end position="22"/>
    </location>
</feature>